<dbReference type="Pfam" id="PF03799">
    <property type="entry name" value="FtsQ_DivIB_C"/>
    <property type="match status" value="1"/>
</dbReference>
<comment type="subcellular location">
    <subcellularLocation>
        <location evidence="9">Cell inner membrane</location>
        <topology evidence="9">Single-pass type II membrane protein</topology>
    </subcellularLocation>
    <subcellularLocation>
        <location evidence="1">Membrane</location>
    </subcellularLocation>
    <text evidence="9">Localizes to the division septum.</text>
</comment>
<evidence type="ECO:0000259" key="11">
    <source>
        <dbReference type="PROSITE" id="PS51779"/>
    </source>
</evidence>
<dbReference type="InterPro" id="IPR034746">
    <property type="entry name" value="POTRA"/>
</dbReference>
<comment type="caution">
    <text evidence="12">The sequence shown here is derived from an EMBL/GenBank/DDBJ whole genome shotgun (WGS) entry which is preliminary data.</text>
</comment>
<name>A0A8J7RZY5_9PROT</name>
<evidence type="ECO:0000256" key="5">
    <source>
        <dbReference type="ARBA" id="ARBA00022692"/>
    </source>
</evidence>
<evidence type="ECO:0000313" key="12">
    <source>
        <dbReference type="EMBL" id="MBP5857735.1"/>
    </source>
</evidence>
<dbReference type="AlphaFoldDB" id="A0A8J7RZY5"/>
<keyword evidence="5 9" id="KW-0812">Transmembrane</keyword>
<feature type="transmembrane region" description="Helical" evidence="9">
    <location>
        <begin position="41"/>
        <end position="63"/>
    </location>
</feature>
<keyword evidence="7 9" id="KW-0472">Membrane</keyword>
<keyword evidence="4 9" id="KW-0132">Cell division</keyword>
<dbReference type="InterPro" id="IPR005548">
    <property type="entry name" value="Cell_div_FtsQ/DivIB_C"/>
</dbReference>
<dbReference type="RefSeq" id="WP_210682316.1">
    <property type="nucleotide sequence ID" value="NZ_JAGMWN010000005.1"/>
</dbReference>
<reference evidence="12" key="1">
    <citation type="submission" date="2021-04" db="EMBL/GenBank/DDBJ databases">
        <authorList>
            <person name="Zhang D.-C."/>
        </authorList>
    </citation>
    <scope>NUCLEOTIDE SEQUENCE</scope>
    <source>
        <strain evidence="12">CGMCC 1.15697</strain>
    </source>
</reference>
<evidence type="ECO:0000256" key="1">
    <source>
        <dbReference type="ARBA" id="ARBA00004370"/>
    </source>
</evidence>
<dbReference type="GO" id="GO:0090529">
    <property type="term" value="P:cell septum assembly"/>
    <property type="evidence" value="ECO:0007669"/>
    <property type="project" value="InterPro"/>
</dbReference>
<dbReference type="Proteomes" id="UP000672602">
    <property type="component" value="Unassembled WGS sequence"/>
</dbReference>
<dbReference type="GO" id="GO:0043093">
    <property type="term" value="P:FtsZ-dependent cytokinesis"/>
    <property type="evidence" value="ECO:0007669"/>
    <property type="project" value="UniProtKB-UniRule"/>
</dbReference>
<proteinExistence type="inferred from homology"/>
<gene>
    <name evidence="9" type="primary">ftsQ</name>
    <name evidence="12" type="ORF">KAJ83_12010</name>
</gene>
<dbReference type="Gene3D" id="3.10.20.310">
    <property type="entry name" value="membrane protein fhac"/>
    <property type="match status" value="1"/>
</dbReference>
<evidence type="ECO:0000256" key="8">
    <source>
        <dbReference type="ARBA" id="ARBA00023306"/>
    </source>
</evidence>
<dbReference type="HAMAP" id="MF_00911">
    <property type="entry name" value="FtsQ_subfam"/>
    <property type="match status" value="1"/>
</dbReference>
<dbReference type="GO" id="GO:0005886">
    <property type="term" value="C:plasma membrane"/>
    <property type="evidence" value="ECO:0007669"/>
    <property type="project" value="UniProtKB-SubCell"/>
</dbReference>
<dbReference type="PANTHER" id="PTHR35851">
    <property type="entry name" value="CELL DIVISION PROTEIN FTSQ"/>
    <property type="match status" value="1"/>
</dbReference>
<feature type="domain" description="POTRA" evidence="11">
    <location>
        <begin position="88"/>
        <end position="156"/>
    </location>
</feature>
<evidence type="ECO:0000256" key="2">
    <source>
        <dbReference type="ARBA" id="ARBA00022475"/>
    </source>
</evidence>
<keyword evidence="8 9" id="KW-0131">Cell cycle</keyword>
<sequence>MTRKTDKKTRPSLWSRFLPGGAQPAKPAARRDPRGERWLKAALGGGAVLCVIGALAGGGFWFVQSGALSRMQTAIGTGILASTRDGGLALREVFVVGRKETDRAAILEAVDGDIGDPILRLDPDEIRERLLALGWIARAEVERHLPDTIVVRLIERRAAAIWQHDGEFALIDRQGTVIGGEDVSRHGHLKLVVGEGAPEETAHLLDVLEREPALQARVVAAVWMGERRWNLRLDNGVDVRLPEDDPADAWTRLARLERDHGLLARAVDAIDLRQPDRLIVRMTEDGATQIHMRRTGKNT</sequence>
<dbReference type="InterPro" id="IPR045335">
    <property type="entry name" value="FtsQ_C_sf"/>
</dbReference>
<evidence type="ECO:0000256" key="9">
    <source>
        <dbReference type="HAMAP-Rule" id="MF_00911"/>
    </source>
</evidence>
<keyword evidence="3 9" id="KW-0997">Cell inner membrane</keyword>
<accession>A0A8J7RZY5</accession>
<feature type="region of interest" description="Disordered" evidence="10">
    <location>
        <begin position="1"/>
        <end position="33"/>
    </location>
</feature>
<comment type="similarity">
    <text evidence="9">Belongs to the FtsQ/DivIB family. FtsQ subfamily.</text>
</comment>
<keyword evidence="2 9" id="KW-1003">Cell membrane</keyword>
<evidence type="ECO:0000256" key="10">
    <source>
        <dbReference type="SAM" id="MobiDB-lite"/>
    </source>
</evidence>
<dbReference type="InterPro" id="IPR013685">
    <property type="entry name" value="POTRA_FtsQ_type"/>
</dbReference>
<organism evidence="12 13">
    <name type="scientific">Marivibrio halodurans</name>
    <dbReference type="NCBI Taxonomy" id="2039722"/>
    <lineage>
        <taxon>Bacteria</taxon>
        <taxon>Pseudomonadati</taxon>
        <taxon>Pseudomonadota</taxon>
        <taxon>Alphaproteobacteria</taxon>
        <taxon>Rhodospirillales</taxon>
        <taxon>Rhodospirillaceae</taxon>
        <taxon>Marivibrio</taxon>
    </lineage>
</organism>
<protein>
    <recommendedName>
        <fullName evidence="9">Cell division protein FtsQ</fullName>
    </recommendedName>
</protein>
<evidence type="ECO:0000256" key="7">
    <source>
        <dbReference type="ARBA" id="ARBA00023136"/>
    </source>
</evidence>
<keyword evidence="6 9" id="KW-1133">Transmembrane helix</keyword>
<keyword evidence="13" id="KW-1185">Reference proteome</keyword>
<dbReference type="Gene3D" id="3.40.50.11690">
    <property type="entry name" value="Cell division protein FtsQ/DivIB"/>
    <property type="match status" value="1"/>
</dbReference>
<dbReference type="InterPro" id="IPR026579">
    <property type="entry name" value="FtsQ"/>
</dbReference>
<evidence type="ECO:0000256" key="3">
    <source>
        <dbReference type="ARBA" id="ARBA00022519"/>
    </source>
</evidence>
<dbReference type="EMBL" id="JAGMWN010000005">
    <property type="protein sequence ID" value="MBP5857735.1"/>
    <property type="molecule type" value="Genomic_DNA"/>
</dbReference>
<dbReference type="Pfam" id="PF08478">
    <property type="entry name" value="POTRA_1"/>
    <property type="match status" value="1"/>
</dbReference>
<dbReference type="GO" id="GO:0032153">
    <property type="term" value="C:cell division site"/>
    <property type="evidence" value="ECO:0007669"/>
    <property type="project" value="UniProtKB-UniRule"/>
</dbReference>
<dbReference type="PROSITE" id="PS51779">
    <property type="entry name" value="POTRA"/>
    <property type="match status" value="1"/>
</dbReference>
<dbReference type="PANTHER" id="PTHR35851:SF1">
    <property type="entry name" value="CELL DIVISION PROTEIN FTSQ"/>
    <property type="match status" value="1"/>
</dbReference>
<comment type="function">
    <text evidence="9">Essential cell division protein.</text>
</comment>
<evidence type="ECO:0000313" key="13">
    <source>
        <dbReference type="Proteomes" id="UP000672602"/>
    </source>
</evidence>
<evidence type="ECO:0000256" key="6">
    <source>
        <dbReference type="ARBA" id="ARBA00022989"/>
    </source>
</evidence>
<evidence type="ECO:0000256" key="4">
    <source>
        <dbReference type="ARBA" id="ARBA00022618"/>
    </source>
</evidence>